<gene>
    <name evidence="2" type="ORF">EYF80_022110</name>
</gene>
<feature type="region of interest" description="Disordered" evidence="1">
    <location>
        <begin position="1"/>
        <end position="80"/>
    </location>
</feature>
<sequence>METTGDPKESGKGEGEAEALTRDEGGREGPSAGMQADSLNEWRGGWRTEDGGGKGRGRRRARALHPPTLRGCHGGLSDRN</sequence>
<name>A0A4Z2HP70_9TELE</name>
<comment type="caution">
    <text evidence="2">The sequence shown here is derived from an EMBL/GenBank/DDBJ whole genome shotgun (WGS) entry which is preliminary data.</text>
</comment>
<dbReference type="Proteomes" id="UP000314294">
    <property type="component" value="Unassembled WGS sequence"/>
</dbReference>
<evidence type="ECO:0000313" key="3">
    <source>
        <dbReference type="Proteomes" id="UP000314294"/>
    </source>
</evidence>
<accession>A0A4Z2HP70</accession>
<reference evidence="2 3" key="1">
    <citation type="submission" date="2019-03" db="EMBL/GenBank/DDBJ databases">
        <title>First draft genome of Liparis tanakae, snailfish: a comprehensive survey of snailfish specific genes.</title>
        <authorList>
            <person name="Kim W."/>
            <person name="Song I."/>
            <person name="Jeong J.-H."/>
            <person name="Kim D."/>
            <person name="Kim S."/>
            <person name="Ryu S."/>
            <person name="Song J.Y."/>
            <person name="Lee S.K."/>
        </authorList>
    </citation>
    <scope>NUCLEOTIDE SEQUENCE [LARGE SCALE GENOMIC DNA]</scope>
    <source>
        <tissue evidence="2">Muscle</tissue>
    </source>
</reference>
<organism evidence="2 3">
    <name type="scientific">Liparis tanakae</name>
    <name type="common">Tanaka's snailfish</name>
    <dbReference type="NCBI Taxonomy" id="230148"/>
    <lineage>
        <taxon>Eukaryota</taxon>
        <taxon>Metazoa</taxon>
        <taxon>Chordata</taxon>
        <taxon>Craniata</taxon>
        <taxon>Vertebrata</taxon>
        <taxon>Euteleostomi</taxon>
        <taxon>Actinopterygii</taxon>
        <taxon>Neopterygii</taxon>
        <taxon>Teleostei</taxon>
        <taxon>Neoteleostei</taxon>
        <taxon>Acanthomorphata</taxon>
        <taxon>Eupercaria</taxon>
        <taxon>Perciformes</taxon>
        <taxon>Cottioidei</taxon>
        <taxon>Cottales</taxon>
        <taxon>Liparidae</taxon>
        <taxon>Liparis</taxon>
    </lineage>
</organism>
<evidence type="ECO:0000313" key="2">
    <source>
        <dbReference type="EMBL" id="TNN67646.1"/>
    </source>
</evidence>
<dbReference type="EMBL" id="SRLO01000200">
    <property type="protein sequence ID" value="TNN67646.1"/>
    <property type="molecule type" value="Genomic_DNA"/>
</dbReference>
<evidence type="ECO:0000256" key="1">
    <source>
        <dbReference type="SAM" id="MobiDB-lite"/>
    </source>
</evidence>
<keyword evidence="3" id="KW-1185">Reference proteome</keyword>
<proteinExistence type="predicted"/>
<protein>
    <submittedName>
        <fullName evidence="2">Uncharacterized protein</fullName>
    </submittedName>
</protein>
<dbReference type="AlphaFoldDB" id="A0A4Z2HP70"/>
<feature type="compositionally biased region" description="Basic and acidic residues" evidence="1">
    <location>
        <begin position="44"/>
        <end position="53"/>
    </location>
</feature>
<feature type="compositionally biased region" description="Basic and acidic residues" evidence="1">
    <location>
        <begin position="1"/>
        <end position="27"/>
    </location>
</feature>